<evidence type="ECO:0000256" key="1">
    <source>
        <dbReference type="ARBA" id="ARBA00009437"/>
    </source>
</evidence>
<keyword evidence="2" id="KW-0805">Transcription regulation</keyword>
<dbReference type="PANTHER" id="PTHR30346">
    <property type="entry name" value="TRANSCRIPTIONAL DUAL REGULATOR HCAR-RELATED"/>
    <property type="match status" value="1"/>
</dbReference>
<dbReference type="CDD" id="cd00090">
    <property type="entry name" value="HTH_ARSR"/>
    <property type="match status" value="1"/>
</dbReference>
<evidence type="ECO:0000313" key="6">
    <source>
        <dbReference type="EMBL" id="SDS00584.1"/>
    </source>
</evidence>
<dbReference type="GO" id="GO:0032993">
    <property type="term" value="C:protein-DNA complex"/>
    <property type="evidence" value="ECO:0007669"/>
    <property type="project" value="TreeGrafter"/>
</dbReference>
<dbReference type="SUPFAM" id="SSF46785">
    <property type="entry name" value="Winged helix' DNA-binding domain"/>
    <property type="match status" value="1"/>
</dbReference>
<organism evidence="6 7">
    <name type="scientific">Microlunatus soli</name>
    <dbReference type="NCBI Taxonomy" id="630515"/>
    <lineage>
        <taxon>Bacteria</taxon>
        <taxon>Bacillati</taxon>
        <taxon>Actinomycetota</taxon>
        <taxon>Actinomycetes</taxon>
        <taxon>Propionibacteriales</taxon>
        <taxon>Propionibacteriaceae</taxon>
        <taxon>Microlunatus</taxon>
    </lineage>
</organism>
<reference evidence="6 7" key="1">
    <citation type="submission" date="2016-10" db="EMBL/GenBank/DDBJ databases">
        <authorList>
            <person name="de Groot N.N."/>
        </authorList>
    </citation>
    <scope>NUCLEOTIDE SEQUENCE [LARGE SCALE GENOMIC DNA]</scope>
    <source>
        <strain evidence="6 7">DSM 21800</strain>
    </source>
</reference>
<dbReference type="Pfam" id="PF00126">
    <property type="entry name" value="HTH_1"/>
    <property type="match status" value="1"/>
</dbReference>
<feature type="domain" description="HTH lysR-type" evidence="5">
    <location>
        <begin position="1"/>
        <end position="58"/>
    </location>
</feature>
<dbReference type="Proteomes" id="UP000199103">
    <property type="component" value="Chromosome I"/>
</dbReference>
<dbReference type="InterPro" id="IPR036388">
    <property type="entry name" value="WH-like_DNA-bd_sf"/>
</dbReference>
<protein>
    <submittedName>
        <fullName evidence="6">ModE molybdate transport repressor domain-containing protein</fullName>
    </submittedName>
</protein>
<evidence type="ECO:0000256" key="2">
    <source>
        <dbReference type="ARBA" id="ARBA00023015"/>
    </source>
</evidence>
<dbReference type="PANTHER" id="PTHR30346:SF29">
    <property type="entry name" value="LYSR SUBSTRATE-BINDING"/>
    <property type="match status" value="1"/>
</dbReference>
<dbReference type="PROSITE" id="PS50931">
    <property type="entry name" value="HTH_LYSR"/>
    <property type="match status" value="1"/>
</dbReference>
<dbReference type="Gene3D" id="3.40.190.10">
    <property type="entry name" value="Periplasmic binding protein-like II"/>
    <property type="match status" value="2"/>
</dbReference>
<dbReference type="Pfam" id="PF03466">
    <property type="entry name" value="LysR_substrate"/>
    <property type="match status" value="1"/>
</dbReference>
<evidence type="ECO:0000259" key="5">
    <source>
        <dbReference type="PROSITE" id="PS50931"/>
    </source>
</evidence>
<dbReference type="InterPro" id="IPR011991">
    <property type="entry name" value="ArsR-like_HTH"/>
</dbReference>
<dbReference type="FunFam" id="1.10.10.10:FF:000001">
    <property type="entry name" value="LysR family transcriptional regulator"/>
    <property type="match status" value="1"/>
</dbReference>
<comment type="similarity">
    <text evidence="1">Belongs to the LysR transcriptional regulatory family.</text>
</comment>
<accession>A0A1H1NNM4</accession>
<keyword evidence="3" id="KW-0238">DNA-binding</keyword>
<keyword evidence="4" id="KW-0804">Transcription</keyword>
<dbReference type="Gene3D" id="1.10.10.10">
    <property type="entry name" value="Winged helix-like DNA-binding domain superfamily/Winged helix DNA-binding domain"/>
    <property type="match status" value="1"/>
</dbReference>
<dbReference type="GO" id="GO:0003677">
    <property type="term" value="F:DNA binding"/>
    <property type="evidence" value="ECO:0007669"/>
    <property type="project" value="UniProtKB-KW"/>
</dbReference>
<sequence length="303" mass="33245">MHWDRVRIFEAVATHGSVREASEELGISGSAVSQQLRKLERELGQTLVEPSGRGIRLTAAGSLMARHARAVDRQFRQADEELSRLSGDIGGRLRIGGVMSALRTLLGPATARLVAEHPKVEPVIMDGEALEFVELLATRQLDVAIVEAWTSNTFPQLSSLTAQLILDEPIDLAVPADLPDRPRTITEAADLDLPWVVCPPGSGAYQTVTDVLRQAGREPEIRYRISAYPSQLDLVASGLAIALIPRLARESAEQRDVTFLPLESPLRRGLYLMTRVGDDRPVVTEFGAYLMRQRELISAADRG</sequence>
<dbReference type="AlphaFoldDB" id="A0A1H1NNM4"/>
<dbReference type="RefSeq" id="WP_091519588.1">
    <property type="nucleotide sequence ID" value="NZ_LT629772.1"/>
</dbReference>
<dbReference type="STRING" id="630515.SAMN04489812_0587"/>
<dbReference type="OrthoDB" id="4131546at2"/>
<dbReference type="InterPro" id="IPR036390">
    <property type="entry name" value="WH_DNA-bd_sf"/>
</dbReference>
<evidence type="ECO:0000313" key="7">
    <source>
        <dbReference type="Proteomes" id="UP000199103"/>
    </source>
</evidence>
<evidence type="ECO:0000256" key="4">
    <source>
        <dbReference type="ARBA" id="ARBA00023163"/>
    </source>
</evidence>
<dbReference type="InterPro" id="IPR000847">
    <property type="entry name" value="LysR_HTH_N"/>
</dbReference>
<gene>
    <name evidence="6" type="ORF">SAMN04489812_0587</name>
</gene>
<dbReference type="SUPFAM" id="SSF53850">
    <property type="entry name" value="Periplasmic binding protein-like II"/>
    <property type="match status" value="1"/>
</dbReference>
<keyword evidence="7" id="KW-1185">Reference proteome</keyword>
<evidence type="ECO:0000256" key="3">
    <source>
        <dbReference type="ARBA" id="ARBA00023125"/>
    </source>
</evidence>
<dbReference type="EMBL" id="LT629772">
    <property type="protein sequence ID" value="SDS00584.1"/>
    <property type="molecule type" value="Genomic_DNA"/>
</dbReference>
<name>A0A1H1NNM4_9ACTN</name>
<dbReference type="InterPro" id="IPR005119">
    <property type="entry name" value="LysR_subst-bd"/>
</dbReference>
<proteinExistence type="inferred from homology"/>
<dbReference type="GO" id="GO:0003700">
    <property type="term" value="F:DNA-binding transcription factor activity"/>
    <property type="evidence" value="ECO:0007669"/>
    <property type="project" value="InterPro"/>
</dbReference>